<reference evidence="1" key="1">
    <citation type="journal article" date="2015" name="Nature">
        <title>Complex archaea that bridge the gap between prokaryotes and eukaryotes.</title>
        <authorList>
            <person name="Spang A."/>
            <person name="Saw J.H."/>
            <person name="Jorgensen S.L."/>
            <person name="Zaremba-Niedzwiedzka K."/>
            <person name="Martijn J."/>
            <person name="Lind A.E."/>
            <person name="van Eijk R."/>
            <person name="Schleper C."/>
            <person name="Guy L."/>
            <person name="Ettema T.J."/>
        </authorList>
    </citation>
    <scope>NUCLEOTIDE SEQUENCE</scope>
</reference>
<comment type="caution">
    <text evidence="1">The sequence shown here is derived from an EMBL/GenBank/DDBJ whole genome shotgun (WGS) entry which is preliminary data.</text>
</comment>
<protein>
    <submittedName>
        <fullName evidence="1">Uncharacterized protein</fullName>
    </submittedName>
</protein>
<sequence>MGRVAVMKKPEPRAFQPPASVWTLFRVRWEFLTRLCGSVPSDPKIVEAWIKARQPETKPADARSIQEINEEVVESLGDAPEKEFSVLQFQRHEGALVMRYGTVRAHLKDCARVLSAQYVGRIKGERAFSTRVINGVYVDEQKYWVPILRPDGEPITESDGFMDKAVHVRGPRGEPLNALKTIEYIEPPSVMEFTLKVLGKSVTESDLHTVMEYGGVHGYAGERSDGEGRYTFSIERVDAA</sequence>
<organism evidence="1">
    <name type="scientific">marine sediment metagenome</name>
    <dbReference type="NCBI Taxonomy" id="412755"/>
    <lineage>
        <taxon>unclassified sequences</taxon>
        <taxon>metagenomes</taxon>
        <taxon>ecological metagenomes</taxon>
    </lineage>
</organism>
<dbReference type="AlphaFoldDB" id="A0A0F9MK68"/>
<name>A0A0F9MK68_9ZZZZ</name>
<evidence type="ECO:0000313" key="1">
    <source>
        <dbReference type="EMBL" id="KKN06134.1"/>
    </source>
</evidence>
<proteinExistence type="predicted"/>
<dbReference type="EMBL" id="LAZR01004724">
    <property type="protein sequence ID" value="KKN06134.1"/>
    <property type="molecule type" value="Genomic_DNA"/>
</dbReference>
<gene>
    <name evidence="1" type="ORF">LCGC14_1080370</name>
</gene>
<accession>A0A0F9MK68</accession>